<proteinExistence type="predicted"/>
<evidence type="ECO:0000313" key="1">
    <source>
        <dbReference type="EMBL" id="QHT30035.1"/>
    </source>
</evidence>
<sequence>MTTIVSMFFNLRKLPDATENVRPPEFYVKNGKPTLDLPYPMVIFCDSETRPFLEGSRVHPTVFIEKELTDYDFYKTLWPIITENRKTNPSPDPRNTASYFLLCMFKIQAMLLAKNAFPGTHLAWVDMGGSHVMRSFSTAVPALIERPNPKFSCCYIHYRSHDEMYPMKERNGLACCCGIAATVFTVEKSYIDRVYAGMFSILFEQVSVGVGHAEEQVFTYLYDKHPEWFTLYFGDYFSCATNYHSNVEDHYAIQVHFMENARRAGRHDLVELAQSRFT</sequence>
<reference evidence="1" key="1">
    <citation type="journal article" date="2020" name="Nature">
        <title>Giant virus diversity and host interactions through global metagenomics.</title>
        <authorList>
            <person name="Schulz F."/>
            <person name="Roux S."/>
            <person name="Paez-Espino D."/>
            <person name="Jungbluth S."/>
            <person name="Walsh D.A."/>
            <person name="Denef V.J."/>
            <person name="McMahon K.D."/>
            <person name="Konstantinidis K.T."/>
            <person name="Eloe-Fadrosh E.A."/>
            <person name="Kyrpides N.C."/>
            <person name="Woyke T."/>
        </authorList>
    </citation>
    <scope>NUCLEOTIDE SEQUENCE</scope>
    <source>
        <strain evidence="1">GVMAG-M-3300009068-25</strain>
    </source>
</reference>
<protein>
    <submittedName>
        <fullName evidence="1">Uncharacterized protein</fullName>
    </submittedName>
</protein>
<dbReference type="AlphaFoldDB" id="A0A6C0ERX0"/>
<name>A0A6C0ERX0_9ZZZZ</name>
<organism evidence="1">
    <name type="scientific">viral metagenome</name>
    <dbReference type="NCBI Taxonomy" id="1070528"/>
    <lineage>
        <taxon>unclassified sequences</taxon>
        <taxon>metagenomes</taxon>
        <taxon>organismal metagenomes</taxon>
    </lineage>
</organism>
<accession>A0A6C0ERX0</accession>
<dbReference type="EMBL" id="MN738889">
    <property type="protein sequence ID" value="QHT30035.1"/>
    <property type="molecule type" value="Genomic_DNA"/>
</dbReference>